<evidence type="ECO:0000256" key="1">
    <source>
        <dbReference type="SAM" id="MobiDB-lite"/>
    </source>
</evidence>
<dbReference type="EMBL" id="JACJVR010000090">
    <property type="protein sequence ID" value="MBB6694405.1"/>
    <property type="molecule type" value="Genomic_DNA"/>
</dbReference>
<feature type="region of interest" description="Disordered" evidence="1">
    <location>
        <begin position="88"/>
        <end position="108"/>
    </location>
</feature>
<dbReference type="RefSeq" id="WP_185138373.1">
    <property type="nucleotide sequence ID" value="NZ_JACJVR010000090.1"/>
</dbReference>
<keyword evidence="3" id="KW-1185">Reference proteome</keyword>
<dbReference type="Proteomes" id="UP000553776">
    <property type="component" value="Unassembled WGS sequence"/>
</dbReference>
<name>A0A841U1J6_9BACL</name>
<reference evidence="2 3" key="1">
    <citation type="submission" date="2020-08" db="EMBL/GenBank/DDBJ databases">
        <title>Cohnella phylogeny.</title>
        <authorList>
            <person name="Dunlap C."/>
        </authorList>
    </citation>
    <scope>NUCLEOTIDE SEQUENCE [LARGE SCALE GENOMIC DNA]</scope>
    <source>
        <strain evidence="2 3">DSM 25239</strain>
    </source>
</reference>
<comment type="caution">
    <text evidence="2">The sequence shown here is derived from an EMBL/GenBank/DDBJ whole genome shotgun (WGS) entry which is preliminary data.</text>
</comment>
<evidence type="ECO:0000313" key="3">
    <source>
        <dbReference type="Proteomes" id="UP000553776"/>
    </source>
</evidence>
<accession>A0A841U1J6</accession>
<protein>
    <submittedName>
        <fullName evidence="2">Uncharacterized protein</fullName>
    </submittedName>
</protein>
<organism evidence="2 3">
    <name type="scientific">Cohnella xylanilytica</name>
    <dbReference type="NCBI Taxonomy" id="557555"/>
    <lineage>
        <taxon>Bacteria</taxon>
        <taxon>Bacillati</taxon>
        <taxon>Bacillota</taxon>
        <taxon>Bacilli</taxon>
        <taxon>Bacillales</taxon>
        <taxon>Paenibacillaceae</taxon>
        <taxon>Cohnella</taxon>
    </lineage>
</organism>
<evidence type="ECO:0000313" key="2">
    <source>
        <dbReference type="EMBL" id="MBB6694405.1"/>
    </source>
</evidence>
<dbReference type="AlphaFoldDB" id="A0A841U1J6"/>
<sequence length="119" mass="13787">MSDLKQYMINRRDALLEINEFNMANEFEIILEDFAEQLSIPSSAEERYKAVSEVLRRRISDQQRYGTPVSNEIVKELRAVWNEIEALSPSGEQPKPKQRCPRCGNAGIHYCRPNEEDGE</sequence>
<gene>
    <name evidence="2" type="ORF">H7B90_23695</name>
</gene>
<proteinExistence type="predicted"/>